<keyword evidence="12" id="KW-1185">Reference proteome</keyword>
<evidence type="ECO:0000256" key="6">
    <source>
        <dbReference type="ARBA" id="ARBA00023163"/>
    </source>
</evidence>
<dbReference type="PANTHER" id="PTHR12081:SF18">
    <property type="entry name" value="TRANSCRIPTION FACTOR E2F2-RELATED"/>
    <property type="match status" value="1"/>
</dbReference>
<evidence type="ECO:0000256" key="9">
    <source>
        <dbReference type="RuleBase" id="RU003796"/>
    </source>
</evidence>
<dbReference type="InterPro" id="IPR036388">
    <property type="entry name" value="WH-like_DNA-bd_sf"/>
</dbReference>
<keyword evidence="7" id="KW-0687">Ribonucleoprotein</keyword>
<accession>A0A2G2Y7M0</accession>
<comment type="similarity">
    <text evidence="1">Belongs to the bacterial ribosomal protein bL34 family.</text>
</comment>
<keyword evidence="3" id="KW-0689">Ribosomal protein</keyword>
<evidence type="ECO:0000256" key="1">
    <source>
        <dbReference type="ARBA" id="ARBA00010111"/>
    </source>
</evidence>
<dbReference type="Pfam" id="PF00468">
    <property type="entry name" value="Ribosomal_L34"/>
    <property type="match status" value="1"/>
</dbReference>
<proteinExistence type="inferred from homology"/>
<dbReference type="GO" id="GO:0005634">
    <property type="term" value="C:nucleus"/>
    <property type="evidence" value="ECO:0007669"/>
    <property type="project" value="UniProtKB-SubCell"/>
</dbReference>
<dbReference type="Pfam" id="PF02319">
    <property type="entry name" value="WHD_E2F_TDP"/>
    <property type="match status" value="1"/>
</dbReference>
<comment type="caution">
    <text evidence="11">The sequence shown here is derived from an EMBL/GenBank/DDBJ whole genome shotgun (WGS) entry which is preliminary data.</text>
</comment>
<evidence type="ECO:0000256" key="4">
    <source>
        <dbReference type="ARBA" id="ARBA00023015"/>
    </source>
</evidence>
<sequence>MNAAPKRNDSIVPSTATIVAPVTLTKEYVDSIRESLPELPEDKCRRYKKIGLSMQDVLFLANDNNVSASHRQVAKRRIYDITNVLEGIGLIEKSTKSHTLEGLTYPVAELFLENVLEKKIGDLGLAAILRKSHTAHCVVDHSSSSGMPLFSKSTYQPSNMKRKRTHGFIARYTSFT</sequence>
<keyword evidence="4 9" id="KW-0805">Transcription regulation</keyword>
<name>A0A2G2Y7M0_CAPAN</name>
<dbReference type="AlphaFoldDB" id="A0A2G2Y7M0"/>
<evidence type="ECO:0000256" key="5">
    <source>
        <dbReference type="ARBA" id="ARBA00023125"/>
    </source>
</evidence>
<dbReference type="Gramene" id="PHT65712">
    <property type="protein sequence ID" value="PHT65712"/>
    <property type="gene ID" value="T459_30137"/>
</dbReference>
<evidence type="ECO:0000256" key="8">
    <source>
        <dbReference type="ARBA" id="ARBA00023306"/>
    </source>
</evidence>
<keyword evidence="8" id="KW-0131">Cell cycle</keyword>
<evidence type="ECO:0000259" key="10">
    <source>
        <dbReference type="SMART" id="SM01372"/>
    </source>
</evidence>
<evidence type="ECO:0000313" key="11">
    <source>
        <dbReference type="EMBL" id="PHT65712.1"/>
    </source>
</evidence>
<dbReference type="InterPro" id="IPR015633">
    <property type="entry name" value="E2F"/>
</dbReference>
<dbReference type="PANTHER" id="PTHR12081">
    <property type="entry name" value="TRANSCRIPTION FACTOR E2F"/>
    <property type="match status" value="1"/>
</dbReference>
<dbReference type="GO" id="GO:0003735">
    <property type="term" value="F:structural constituent of ribosome"/>
    <property type="evidence" value="ECO:0007669"/>
    <property type="project" value="InterPro"/>
</dbReference>
<dbReference type="SMART" id="SM01372">
    <property type="entry name" value="E2F_TDP"/>
    <property type="match status" value="1"/>
</dbReference>
<keyword evidence="5 9" id="KW-0238">DNA-binding</keyword>
<gene>
    <name evidence="11" type="ORF">T459_30137</name>
</gene>
<evidence type="ECO:0000256" key="2">
    <source>
        <dbReference type="ARBA" id="ARBA00010940"/>
    </source>
</evidence>
<dbReference type="GO" id="GO:1990904">
    <property type="term" value="C:ribonucleoprotein complex"/>
    <property type="evidence" value="ECO:0007669"/>
    <property type="project" value="UniProtKB-KW"/>
</dbReference>
<dbReference type="GO" id="GO:0006357">
    <property type="term" value="P:regulation of transcription by RNA polymerase II"/>
    <property type="evidence" value="ECO:0007669"/>
    <property type="project" value="InterPro"/>
</dbReference>
<dbReference type="GO" id="GO:0005840">
    <property type="term" value="C:ribosome"/>
    <property type="evidence" value="ECO:0007669"/>
    <property type="project" value="UniProtKB-KW"/>
</dbReference>
<dbReference type="GO" id="GO:0000978">
    <property type="term" value="F:RNA polymerase II cis-regulatory region sequence-specific DNA binding"/>
    <property type="evidence" value="ECO:0007669"/>
    <property type="project" value="InterPro"/>
</dbReference>
<dbReference type="Gene3D" id="1.10.10.10">
    <property type="entry name" value="Winged helix-like DNA-binding domain superfamily/Winged helix DNA-binding domain"/>
    <property type="match status" value="1"/>
</dbReference>
<dbReference type="STRING" id="4072.A0A2G2Y7M0"/>
<comment type="subcellular location">
    <subcellularLocation>
        <location evidence="9">Nucleus</location>
    </subcellularLocation>
</comment>
<reference evidence="11 12" key="1">
    <citation type="journal article" date="2014" name="Nat. Genet.">
        <title>Genome sequence of the hot pepper provides insights into the evolution of pungency in Capsicum species.</title>
        <authorList>
            <person name="Kim S."/>
            <person name="Park M."/>
            <person name="Yeom S.I."/>
            <person name="Kim Y.M."/>
            <person name="Lee J.M."/>
            <person name="Lee H.A."/>
            <person name="Seo E."/>
            <person name="Choi J."/>
            <person name="Cheong K."/>
            <person name="Kim K.T."/>
            <person name="Jung K."/>
            <person name="Lee G.W."/>
            <person name="Oh S.K."/>
            <person name="Bae C."/>
            <person name="Kim S.B."/>
            <person name="Lee H.Y."/>
            <person name="Kim S.Y."/>
            <person name="Kim M.S."/>
            <person name="Kang B.C."/>
            <person name="Jo Y.D."/>
            <person name="Yang H.B."/>
            <person name="Jeong H.J."/>
            <person name="Kang W.H."/>
            <person name="Kwon J.K."/>
            <person name="Shin C."/>
            <person name="Lim J.Y."/>
            <person name="Park J.H."/>
            <person name="Huh J.H."/>
            <person name="Kim J.S."/>
            <person name="Kim B.D."/>
            <person name="Cohen O."/>
            <person name="Paran I."/>
            <person name="Suh M.C."/>
            <person name="Lee S.B."/>
            <person name="Kim Y.K."/>
            <person name="Shin Y."/>
            <person name="Noh S.J."/>
            <person name="Park J."/>
            <person name="Seo Y.S."/>
            <person name="Kwon S.Y."/>
            <person name="Kim H.A."/>
            <person name="Park J.M."/>
            <person name="Kim H.J."/>
            <person name="Choi S.B."/>
            <person name="Bosland P.W."/>
            <person name="Reeves G."/>
            <person name="Jo S.H."/>
            <person name="Lee B.W."/>
            <person name="Cho H.T."/>
            <person name="Choi H.S."/>
            <person name="Lee M.S."/>
            <person name="Yu Y."/>
            <person name="Do Choi Y."/>
            <person name="Park B.S."/>
            <person name="van Deynze A."/>
            <person name="Ashrafi H."/>
            <person name="Hill T."/>
            <person name="Kim W.T."/>
            <person name="Pai H.S."/>
            <person name="Ahn H.K."/>
            <person name="Yeam I."/>
            <person name="Giovannoni J.J."/>
            <person name="Rose J.K."/>
            <person name="Sorensen I."/>
            <person name="Lee S.J."/>
            <person name="Kim R.W."/>
            <person name="Choi I.Y."/>
            <person name="Choi B.S."/>
            <person name="Lim J.S."/>
            <person name="Lee Y.H."/>
            <person name="Choi D."/>
        </authorList>
    </citation>
    <scope>NUCLEOTIDE SEQUENCE [LARGE SCALE GENOMIC DNA]</scope>
    <source>
        <strain evidence="12">cv. CM334</strain>
    </source>
</reference>
<dbReference type="InterPro" id="IPR000271">
    <property type="entry name" value="Ribosomal_bL34"/>
</dbReference>
<protein>
    <recommendedName>
        <fullName evidence="10">E2F/DP family winged-helix DNA-binding domain-containing protein</fullName>
    </recommendedName>
</protein>
<evidence type="ECO:0000256" key="7">
    <source>
        <dbReference type="ARBA" id="ARBA00023274"/>
    </source>
</evidence>
<evidence type="ECO:0000256" key="3">
    <source>
        <dbReference type="ARBA" id="ARBA00022980"/>
    </source>
</evidence>
<evidence type="ECO:0000313" key="12">
    <source>
        <dbReference type="Proteomes" id="UP000222542"/>
    </source>
</evidence>
<dbReference type="EMBL" id="AYRZ02000012">
    <property type="protein sequence ID" value="PHT65712.1"/>
    <property type="molecule type" value="Genomic_DNA"/>
</dbReference>
<dbReference type="GO" id="GO:0006412">
    <property type="term" value="P:translation"/>
    <property type="evidence" value="ECO:0007669"/>
    <property type="project" value="InterPro"/>
</dbReference>
<dbReference type="Gene3D" id="1.10.287.3980">
    <property type="match status" value="1"/>
</dbReference>
<dbReference type="InterPro" id="IPR003316">
    <property type="entry name" value="E2F_WHTH_DNA-bd_dom"/>
</dbReference>
<dbReference type="GO" id="GO:0005667">
    <property type="term" value="C:transcription regulator complex"/>
    <property type="evidence" value="ECO:0007669"/>
    <property type="project" value="InterPro"/>
</dbReference>
<organism evidence="11 12">
    <name type="scientific">Capsicum annuum</name>
    <name type="common">Capsicum pepper</name>
    <dbReference type="NCBI Taxonomy" id="4072"/>
    <lineage>
        <taxon>Eukaryota</taxon>
        <taxon>Viridiplantae</taxon>
        <taxon>Streptophyta</taxon>
        <taxon>Embryophyta</taxon>
        <taxon>Tracheophyta</taxon>
        <taxon>Spermatophyta</taxon>
        <taxon>Magnoliopsida</taxon>
        <taxon>eudicotyledons</taxon>
        <taxon>Gunneridae</taxon>
        <taxon>Pentapetalae</taxon>
        <taxon>asterids</taxon>
        <taxon>lamiids</taxon>
        <taxon>Solanales</taxon>
        <taxon>Solanaceae</taxon>
        <taxon>Solanoideae</taxon>
        <taxon>Capsiceae</taxon>
        <taxon>Capsicum</taxon>
    </lineage>
</organism>
<reference evidence="11 12" key="2">
    <citation type="journal article" date="2017" name="Genome Biol.">
        <title>New reference genome sequences of hot pepper reveal the massive evolution of plant disease-resistance genes by retroduplication.</title>
        <authorList>
            <person name="Kim S."/>
            <person name="Park J."/>
            <person name="Yeom S.I."/>
            <person name="Kim Y.M."/>
            <person name="Seo E."/>
            <person name="Kim K.T."/>
            <person name="Kim M.S."/>
            <person name="Lee J.M."/>
            <person name="Cheong K."/>
            <person name="Shin H.S."/>
            <person name="Kim S.B."/>
            <person name="Han K."/>
            <person name="Lee J."/>
            <person name="Park M."/>
            <person name="Lee H.A."/>
            <person name="Lee H.Y."/>
            <person name="Lee Y."/>
            <person name="Oh S."/>
            <person name="Lee J.H."/>
            <person name="Choi E."/>
            <person name="Choi E."/>
            <person name="Lee S.E."/>
            <person name="Jeon J."/>
            <person name="Kim H."/>
            <person name="Choi G."/>
            <person name="Song H."/>
            <person name="Lee J."/>
            <person name="Lee S.C."/>
            <person name="Kwon J.K."/>
            <person name="Lee H.Y."/>
            <person name="Koo N."/>
            <person name="Hong Y."/>
            <person name="Kim R.W."/>
            <person name="Kang W.H."/>
            <person name="Huh J.H."/>
            <person name="Kang B.C."/>
            <person name="Yang T.J."/>
            <person name="Lee Y.H."/>
            <person name="Bennetzen J.L."/>
            <person name="Choi D."/>
        </authorList>
    </citation>
    <scope>NUCLEOTIDE SEQUENCE [LARGE SCALE GENOMIC DNA]</scope>
    <source>
        <strain evidence="12">cv. CM334</strain>
    </source>
</reference>
<keyword evidence="9" id="KW-0539">Nucleus</keyword>
<dbReference type="InterPro" id="IPR036390">
    <property type="entry name" value="WH_DNA-bd_sf"/>
</dbReference>
<feature type="domain" description="E2F/DP family winged-helix DNA-binding" evidence="10">
    <location>
        <begin position="45"/>
        <end position="102"/>
    </location>
</feature>
<keyword evidence="6 9" id="KW-0804">Transcription</keyword>
<comment type="similarity">
    <text evidence="2 9">Belongs to the E2F/DP family.</text>
</comment>
<dbReference type="Proteomes" id="UP000222542">
    <property type="component" value="Unassembled WGS sequence"/>
</dbReference>
<dbReference type="SUPFAM" id="SSF46785">
    <property type="entry name" value="Winged helix' DNA-binding domain"/>
    <property type="match status" value="1"/>
</dbReference>